<evidence type="ECO:0000256" key="9">
    <source>
        <dbReference type="ARBA" id="ARBA00029480"/>
    </source>
</evidence>
<comment type="similarity">
    <text evidence="2">Belongs to the CAMTA family.</text>
</comment>
<feature type="region of interest" description="Disordered" evidence="10">
    <location>
        <begin position="77"/>
        <end position="100"/>
    </location>
</feature>
<evidence type="ECO:0000256" key="5">
    <source>
        <dbReference type="ARBA" id="ARBA00023043"/>
    </source>
</evidence>
<dbReference type="Gene3D" id="2.60.40.10">
    <property type="entry name" value="Immunoglobulins"/>
    <property type="match status" value="1"/>
</dbReference>
<feature type="compositionally biased region" description="Low complexity" evidence="10">
    <location>
        <begin position="17"/>
        <end position="36"/>
    </location>
</feature>
<dbReference type="PANTHER" id="PTHR23335:SF1">
    <property type="entry name" value="CALMODULIN-BINDING TRANSCRIPTION ACTIVATOR, ISOFORM F"/>
    <property type="match status" value="1"/>
</dbReference>
<comment type="subcellular location">
    <subcellularLocation>
        <location evidence="1">Nucleus</location>
    </subcellularLocation>
</comment>
<feature type="region of interest" description="Disordered" evidence="10">
    <location>
        <begin position="995"/>
        <end position="1032"/>
    </location>
</feature>
<dbReference type="FunFam" id="2.60.40.10:FF:000089">
    <property type="entry name" value="calmodulin-binding transcription activator 2 isoform X1"/>
    <property type="match status" value="1"/>
</dbReference>
<feature type="region of interest" description="Disordered" evidence="10">
    <location>
        <begin position="1"/>
        <end position="54"/>
    </location>
</feature>
<dbReference type="SMR" id="A0A0Q9VY51"/>
<dbReference type="SUPFAM" id="SSF48403">
    <property type="entry name" value="Ankyrin repeat"/>
    <property type="match status" value="1"/>
</dbReference>
<keyword evidence="6" id="KW-0010">Activator</keyword>
<feature type="compositionally biased region" description="Low complexity" evidence="10">
    <location>
        <begin position="114"/>
        <end position="156"/>
    </location>
</feature>
<keyword evidence="3" id="KW-0677">Repeat</keyword>
<keyword evidence="7" id="KW-0804">Transcription</keyword>
<keyword evidence="13" id="KW-1185">Reference proteome</keyword>
<dbReference type="InterPro" id="IPR013783">
    <property type="entry name" value="Ig-like_fold"/>
</dbReference>
<keyword evidence="5" id="KW-0040">ANK repeat</keyword>
<dbReference type="Gene3D" id="1.25.40.20">
    <property type="entry name" value="Ankyrin repeat-containing domain"/>
    <property type="match status" value="1"/>
</dbReference>
<keyword evidence="4" id="KW-0805">Transcription regulation</keyword>
<dbReference type="InterPro" id="IPR002909">
    <property type="entry name" value="IPT_dom"/>
</dbReference>
<feature type="compositionally biased region" description="Low complexity" evidence="10">
    <location>
        <begin position="79"/>
        <end position="100"/>
    </location>
</feature>
<dbReference type="GO" id="GO:0005634">
    <property type="term" value="C:nucleus"/>
    <property type="evidence" value="ECO:0007669"/>
    <property type="project" value="UniProtKB-SubCell"/>
</dbReference>
<comment type="subunit">
    <text evidence="9">May interact with calmodulin.</text>
</comment>
<dbReference type="EMBL" id="CH940667">
    <property type="protein sequence ID" value="KRF77629.1"/>
    <property type="molecule type" value="Genomic_DNA"/>
</dbReference>
<protein>
    <submittedName>
        <fullName evidence="12">Uncharacterized protein, isoform C</fullName>
    </submittedName>
</protein>
<feature type="region of interest" description="Disordered" evidence="10">
    <location>
        <begin position="822"/>
        <end position="861"/>
    </location>
</feature>
<dbReference type="SMART" id="SM00015">
    <property type="entry name" value="IQ"/>
    <property type="match status" value="3"/>
</dbReference>
<proteinExistence type="inferred from homology"/>
<gene>
    <name evidence="12" type="primary">Dvir\GJ15050</name>
    <name evidence="12" type="ORF">Dvir_GJ15050</name>
</gene>
<dbReference type="InterPro" id="IPR027417">
    <property type="entry name" value="P-loop_NTPase"/>
</dbReference>
<evidence type="ECO:0000256" key="8">
    <source>
        <dbReference type="ARBA" id="ARBA00023242"/>
    </source>
</evidence>
<accession>A0A0Q9VY51</accession>
<evidence type="ECO:0000256" key="7">
    <source>
        <dbReference type="ARBA" id="ARBA00023163"/>
    </source>
</evidence>
<dbReference type="AlphaFoldDB" id="A0A0Q9VY51"/>
<feature type="compositionally biased region" description="Low complexity" evidence="10">
    <location>
        <begin position="822"/>
        <end position="841"/>
    </location>
</feature>
<dbReference type="KEGG" id="dvi:6636451"/>
<dbReference type="GO" id="GO:0006357">
    <property type="term" value="P:regulation of transcription by RNA polymerase II"/>
    <property type="evidence" value="ECO:0007669"/>
    <property type="project" value="TreeGrafter"/>
</dbReference>
<dbReference type="SMART" id="SM00248">
    <property type="entry name" value="ANK"/>
    <property type="match status" value="3"/>
</dbReference>
<reference evidence="12 13" key="1">
    <citation type="journal article" date="2007" name="Nature">
        <title>Evolution of genes and genomes on the Drosophila phylogeny.</title>
        <authorList>
            <consortium name="Drosophila 12 Genomes Consortium"/>
            <person name="Clark A.G."/>
            <person name="Eisen M.B."/>
            <person name="Smith D.R."/>
            <person name="Bergman C.M."/>
            <person name="Oliver B."/>
            <person name="Markow T.A."/>
            <person name="Kaufman T.C."/>
            <person name="Kellis M."/>
            <person name="Gelbart W."/>
            <person name="Iyer V.N."/>
            <person name="Pollard D.A."/>
            <person name="Sackton T.B."/>
            <person name="Larracuente A.M."/>
            <person name="Singh N.D."/>
            <person name="Abad J.P."/>
            <person name="Abt D.N."/>
            <person name="Adryan B."/>
            <person name="Aguade M."/>
            <person name="Akashi H."/>
            <person name="Anderson W.W."/>
            <person name="Aquadro C.F."/>
            <person name="Ardell D.H."/>
            <person name="Arguello R."/>
            <person name="Artieri C.G."/>
            <person name="Barbash D.A."/>
            <person name="Barker D."/>
            <person name="Barsanti P."/>
            <person name="Batterham P."/>
            <person name="Batzoglou S."/>
            <person name="Begun D."/>
            <person name="Bhutkar A."/>
            <person name="Blanco E."/>
            <person name="Bosak S.A."/>
            <person name="Bradley R.K."/>
            <person name="Brand A.D."/>
            <person name="Brent M.R."/>
            <person name="Brooks A.N."/>
            <person name="Brown R.H."/>
            <person name="Butlin R.K."/>
            <person name="Caggese C."/>
            <person name="Calvi B.R."/>
            <person name="Bernardo de Carvalho A."/>
            <person name="Caspi A."/>
            <person name="Castrezana S."/>
            <person name="Celniker S.E."/>
            <person name="Chang J.L."/>
            <person name="Chapple C."/>
            <person name="Chatterji S."/>
            <person name="Chinwalla A."/>
            <person name="Civetta A."/>
            <person name="Clifton S.W."/>
            <person name="Comeron J.M."/>
            <person name="Costello J.C."/>
            <person name="Coyne J.A."/>
            <person name="Daub J."/>
            <person name="David R.G."/>
            <person name="Delcher A.L."/>
            <person name="Delehaunty K."/>
            <person name="Do C.B."/>
            <person name="Ebling H."/>
            <person name="Edwards K."/>
            <person name="Eickbush T."/>
            <person name="Evans J.D."/>
            <person name="Filipski A."/>
            <person name="Findeiss S."/>
            <person name="Freyhult E."/>
            <person name="Fulton L."/>
            <person name="Fulton R."/>
            <person name="Garcia A.C."/>
            <person name="Gardiner A."/>
            <person name="Garfield D.A."/>
            <person name="Garvin B.E."/>
            <person name="Gibson G."/>
            <person name="Gilbert D."/>
            <person name="Gnerre S."/>
            <person name="Godfrey J."/>
            <person name="Good R."/>
            <person name="Gotea V."/>
            <person name="Gravely B."/>
            <person name="Greenberg A.J."/>
            <person name="Griffiths-Jones S."/>
            <person name="Gross S."/>
            <person name="Guigo R."/>
            <person name="Gustafson E.A."/>
            <person name="Haerty W."/>
            <person name="Hahn M.W."/>
            <person name="Halligan D.L."/>
            <person name="Halpern A.L."/>
            <person name="Halter G.M."/>
            <person name="Han M.V."/>
            <person name="Heger A."/>
            <person name="Hillier L."/>
            <person name="Hinrichs A.S."/>
            <person name="Holmes I."/>
            <person name="Hoskins R.A."/>
            <person name="Hubisz M.J."/>
            <person name="Hultmark D."/>
            <person name="Huntley M.A."/>
            <person name="Jaffe D.B."/>
            <person name="Jagadeeshan S."/>
            <person name="Jeck W.R."/>
            <person name="Johnson J."/>
            <person name="Jones C.D."/>
            <person name="Jordan W.C."/>
            <person name="Karpen G.H."/>
            <person name="Kataoka E."/>
            <person name="Keightley P.D."/>
            <person name="Kheradpour P."/>
            <person name="Kirkness E.F."/>
            <person name="Koerich L.B."/>
            <person name="Kristiansen K."/>
            <person name="Kudrna D."/>
            <person name="Kulathinal R.J."/>
            <person name="Kumar S."/>
            <person name="Kwok R."/>
            <person name="Lander E."/>
            <person name="Langley C.H."/>
            <person name="Lapoint R."/>
            <person name="Lazzaro B.P."/>
            <person name="Lee S.J."/>
            <person name="Levesque L."/>
            <person name="Li R."/>
            <person name="Lin C.F."/>
            <person name="Lin M.F."/>
            <person name="Lindblad-Toh K."/>
            <person name="Llopart A."/>
            <person name="Long M."/>
            <person name="Low L."/>
            <person name="Lozovsky E."/>
            <person name="Lu J."/>
            <person name="Luo M."/>
            <person name="Machado C.A."/>
            <person name="Makalowski W."/>
            <person name="Marzo M."/>
            <person name="Matsuda M."/>
            <person name="Matzkin L."/>
            <person name="McAllister B."/>
            <person name="McBride C.S."/>
            <person name="McKernan B."/>
            <person name="McKernan K."/>
            <person name="Mendez-Lago M."/>
            <person name="Minx P."/>
            <person name="Mollenhauer M.U."/>
            <person name="Montooth K."/>
            <person name="Mount S.M."/>
            <person name="Mu X."/>
            <person name="Myers E."/>
            <person name="Negre B."/>
            <person name="Newfeld S."/>
            <person name="Nielsen R."/>
            <person name="Noor M.A."/>
            <person name="O'Grady P."/>
            <person name="Pachter L."/>
            <person name="Papaceit M."/>
            <person name="Parisi M.J."/>
            <person name="Parisi M."/>
            <person name="Parts L."/>
            <person name="Pedersen J.S."/>
            <person name="Pesole G."/>
            <person name="Phillippy A.M."/>
            <person name="Ponting C.P."/>
            <person name="Pop M."/>
            <person name="Porcelli D."/>
            <person name="Powell J.R."/>
            <person name="Prohaska S."/>
            <person name="Pruitt K."/>
            <person name="Puig M."/>
            <person name="Quesneville H."/>
            <person name="Ram K.R."/>
            <person name="Rand D."/>
            <person name="Rasmussen M.D."/>
            <person name="Reed L.K."/>
            <person name="Reenan R."/>
            <person name="Reily A."/>
            <person name="Remington K.A."/>
            <person name="Rieger T.T."/>
            <person name="Ritchie M.G."/>
            <person name="Robin C."/>
            <person name="Rogers Y.H."/>
            <person name="Rohde C."/>
            <person name="Rozas J."/>
            <person name="Rubenfield M.J."/>
            <person name="Ruiz A."/>
            <person name="Russo S."/>
            <person name="Salzberg S.L."/>
            <person name="Sanchez-Gracia A."/>
            <person name="Saranga D.J."/>
            <person name="Sato H."/>
            <person name="Schaeffer S.W."/>
            <person name="Schatz M.C."/>
            <person name="Schlenke T."/>
            <person name="Schwartz R."/>
            <person name="Segarra C."/>
            <person name="Singh R.S."/>
            <person name="Sirot L."/>
            <person name="Sirota M."/>
            <person name="Sisneros N.B."/>
            <person name="Smith C.D."/>
            <person name="Smith T.F."/>
            <person name="Spieth J."/>
            <person name="Stage D.E."/>
            <person name="Stark A."/>
            <person name="Stephan W."/>
            <person name="Strausberg R.L."/>
            <person name="Strempel S."/>
            <person name="Sturgill D."/>
            <person name="Sutton G."/>
            <person name="Sutton G.G."/>
            <person name="Tao W."/>
            <person name="Teichmann S."/>
            <person name="Tobari Y.N."/>
            <person name="Tomimura Y."/>
            <person name="Tsolas J.M."/>
            <person name="Valente V.L."/>
            <person name="Venter E."/>
            <person name="Venter J.C."/>
            <person name="Vicario S."/>
            <person name="Vieira F.G."/>
            <person name="Vilella A.J."/>
            <person name="Villasante A."/>
            <person name="Walenz B."/>
            <person name="Wang J."/>
            <person name="Wasserman M."/>
            <person name="Watts T."/>
            <person name="Wilson D."/>
            <person name="Wilson R.K."/>
            <person name="Wing R.A."/>
            <person name="Wolfner M.F."/>
            <person name="Wong A."/>
            <person name="Wong G.K."/>
            <person name="Wu C.I."/>
            <person name="Wu G."/>
            <person name="Yamamoto D."/>
            <person name="Yang H.P."/>
            <person name="Yang S.P."/>
            <person name="Yorke J.A."/>
            <person name="Yoshida K."/>
            <person name="Zdobnov E."/>
            <person name="Zhang P."/>
            <person name="Zhang Y."/>
            <person name="Zimin A.V."/>
            <person name="Baldwin J."/>
            <person name="Abdouelleil A."/>
            <person name="Abdulkadir J."/>
            <person name="Abebe A."/>
            <person name="Abera B."/>
            <person name="Abreu J."/>
            <person name="Acer S.C."/>
            <person name="Aftuck L."/>
            <person name="Alexander A."/>
            <person name="An P."/>
            <person name="Anderson E."/>
            <person name="Anderson S."/>
            <person name="Arachi H."/>
            <person name="Azer M."/>
            <person name="Bachantsang P."/>
            <person name="Barry A."/>
            <person name="Bayul T."/>
            <person name="Berlin A."/>
            <person name="Bessette D."/>
            <person name="Bloom T."/>
            <person name="Blye J."/>
            <person name="Boguslavskiy L."/>
            <person name="Bonnet C."/>
            <person name="Boukhgalter B."/>
            <person name="Bourzgui I."/>
            <person name="Brown A."/>
            <person name="Cahill P."/>
            <person name="Channer S."/>
            <person name="Cheshatsang Y."/>
            <person name="Chuda L."/>
            <person name="Citroen M."/>
            <person name="Collymore A."/>
            <person name="Cooke P."/>
            <person name="Costello M."/>
            <person name="D'Aco K."/>
            <person name="Daza R."/>
            <person name="De Haan G."/>
            <person name="DeGray S."/>
            <person name="DeMaso C."/>
            <person name="Dhargay N."/>
            <person name="Dooley K."/>
            <person name="Dooley E."/>
            <person name="Doricent M."/>
            <person name="Dorje P."/>
            <person name="Dorjee K."/>
            <person name="Dupes A."/>
            <person name="Elong R."/>
            <person name="Falk J."/>
            <person name="Farina A."/>
            <person name="Faro S."/>
            <person name="Ferguson D."/>
            <person name="Fisher S."/>
            <person name="Foley C.D."/>
            <person name="Franke A."/>
            <person name="Friedrich D."/>
            <person name="Gadbois L."/>
            <person name="Gearin G."/>
            <person name="Gearin C.R."/>
            <person name="Giannoukos G."/>
            <person name="Goode T."/>
            <person name="Graham J."/>
            <person name="Grandbois E."/>
            <person name="Grewal S."/>
            <person name="Gyaltsen K."/>
            <person name="Hafez N."/>
            <person name="Hagos B."/>
            <person name="Hall J."/>
            <person name="Henson C."/>
            <person name="Hollinger A."/>
            <person name="Honan T."/>
            <person name="Huard M.D."/>
            <person name="Hughes L."/>
            <person name="Hurhula B."/>
            <person name="Husby M.E."/>
            <person name="Kamat A."/>
            <person name="Kanga B."/>
            <person name="Kashin S."/>
            <person name="Khazanovich D."/>
            <person name="Kisner P."/>
            <person name="Lance K."/>
            <person name="Lara M."/>
            <person name="Lee W."/>
            <person name="Lennon N."/>
            <person name="Letendre F."/>
            <person name="LeVine R."/>
            <person name="Lipovsky A."/>
            <person name="Liu X."/>
            <person name="Liu J."/>
            <person name="Liu S."/>
            <person name="Lokyitsang T."/>
            <person name="Lokyitsang Y."/>
            <person name="Lubonja R."/>
            <person name="Lui A."/>
            <person name="MacDonald P."/>
            <person name="Magnisalis V."/>
            <person name="Maru K."/>
            <person name="Matthews C."/>
            <person name="McCusker W."/>
            <person name="McDonough S."/>
            <person name="Mehta T."/>
            <person name="Meldrim J."/>
            <person name="Meneus L."/>
            <person name="Mihai O."/>
            <person name="Mihalev A."/>
            <person name="Mihova T."/>
            <person name="Mittelman R."/>
            <person name="Mlenga V."/>
            <person name="Montmayeur A."/>
            <person name="Mulrain L."/>
            <person name="Navidi A."/>
            <person name="Naylor J."/>
            <person name="Negash T."/>
            <person name="Nguyen T."/>
            <person name="Nguyen N."/>
            <person name="Nicol R."/>
            <person name="Norbu C."/>
            <person name="Norbu N."/>
            <person name="Novod N."/>
            <person name="O'Neill B."/>
            <person name="Osman S."/>
            <person name="Markiewicz E."/>
            <person name="Oyono O.L."/>
            <person name="Patti C."/>
            <person name="Phunkhang P."/>
            <person name="Pierre F."/>
            <person name="Priest M."/>
            <person name="Raghuraman S."/>
            <person name="Rege F."/>
            <person name="Reyes R."/>
            <person name="Rise C."/>
            <person name="Rogov P."/>
            <person name="Ross K."/>
            <person name="Ryan E."/>
            <person name="Settipalli S."/>
            <person name="Shea T."/>
            <person name="Sherpa N."/>
            <person name="Shi L."/>
            <person name="Shih D."/>
            <person name="Sparrow T."/>
            <person name="Spaulding J."/>
            <person name="Stalker J."/>
            <person name="Stange-Thomann N."/>
            <person name="Stavropoulos S."/>
            <person name="Stone C."/>
            <person name="Strader C."/>
            <person name="Tesfaye S."/>
            <person name="Thomson T."/>
            <person name="Thoulutsang Y."/>
            <person name="Thoulutsang D."/>
            <person name="Topham K."/>
            <person name="Topping I."/>
            <person name="Tsamla T."/>
            <person name="Vassiliev H."/>
            <person name="Vo A."/>
            <person name="Wangchuk T."/>
            <person name="Wangdi T."/>
            <person name="Weiand M."/>
            <person name="Wilkinson J."/>
            <person name="Wilson A."/>
            <person name="Yadav S."/>
            <person name="Young G."/>
            <person name="Yu Q."/>
            <person name="Zembek L."/>
            <person name="Zhong D."/>
            <person name="Zimmer A."/>
            <person name="Zwirko Z."/>
            <person name="Jaffe D.B."/>
            <person name="Alvarez P."/>
            <person name="Brockman W."/>
            <person name="Butler J."/>
            <person name="Chin C."/>
            <person name="Gnerre S."/>
            <person name="Grabherr M."/>
            <person name="Kleber M."/>
            <person name="Mauceli E."/>
            <person name="MacCallum I."/>
        </authorList>
    </citation>
    <scope>NUCLEOTIDE SEQUENCE [LARGE SCALE GENOMIC DNA]</scope>
    <source>
        <strain evidence="13">Tucson 15010-1051.87</strain>
    </source>
</reference>
<dbReference type="InterPro" id="IPR014756">
    <property type="entry name" value="Ig_E-set"/>
</dbReference>
<feature type="region of interest" description="Disordered" evidence="10">
    <location>
        <begin position="621"/>
        <end position="646"/>
    </location>
</feature>
<evidence type="ECO:0000256" key="2">
    <source>
        <dbReference type="ARBA" id="ARBA00008267"/>
    </source>
</evidence>
<dbReference type="Pfam" id="PF01833">
    <property type="entry name" value="TIG"/>
    <property type="match status" value="1"/>
</dbReference>
<feature type="region of interest" description="Disordered" evidence="10">
    <location>
        <begin position="112"/>
        <end position="166"/>
    </location>
</feature>
<keyword evidence="8" id="KW-0539">Nucleus</keyword>
<dbReference type="InterPro" id="IPR000048">
    <property type="entry name" value="IQ_motif_EF-hand-BS"/>
</dbReference>
<dbReference type="GO" id="GO:0003690">
    <property type="term" value="F:double-stranded DNA binding"/>
    <property type="evidence" value="ECO:0007669"/>
    <property type="project" value="TreeGrafter"/>
</dbReference>
<evidence type="ECO:0000256" key="10">
    <source>
        <dbReference type="SAM" id="MobiDB-lite"/>
    </source>
</evidence>
<evidence type="ECO:0000259" key="11">
    <source>
        <dbReference type="Pfam" id="PF01833"/>
    </source>
</evidence>
<organism evidence="12 13">
    <name type="scientific">Drosophila virilis</name>
    <name type="common">Fruit fly</name>
    <dbReference type="NCBI Taxonomy" id="7244"/>
    <lineage>
        <taxon>Eukaryota</taxon>
        <taxon>Metazoa</taxon>
        <taxon>Ecdysozoa</taxon>
        <taxon>Arthropoda</taxon>
        <taxon>Hexapoda</taxon>
        <taxon>Insecta</taxon>
        <taxon>Pterygota</taxon>
        <taxon>Neoptera</taxon>
        <taxon>Endopterygota</taxon>
        <taxon>Diptera</taxon>
        <taxon>Brachycera</taxon>
        <taxon>Muscomorpha</taxon>
        <taxon>Ephydroidea</taxon>
        <taxon>Drosophilidae</taxon>
        <taxon>Drosophila</taxon>
    </lineage>
</organism>
<dbReference type="SUPFAM" id="SSF52540">
    <property type="entry name" value="P-loop containing nucleoside triphosphate hydrolases"/>
    <property type="match status" value="1"/>
</dbReference>
<feature type="domain" description="IPT/TIG" evidence="11">
    <location>
        <begin position="304"/>
        <end position="382"/>
    </location>
</feature>
<dbReference type="Gene3D" id="1.20.5.190">
    <property type="match status" value="1"/>
</dbReference>
<dbReference type="InterPro" id="IPR002110">
    <property type="entry name" value="Ankyrin_rpt"/>
</dbReference>
<dbReference type="PANTHER" id="PTHR23335">
    <property type="entry name" value="CALMODULIN-BINDING TRANSCRIPTION ACTIVATOR CAMTA"/>
    <property type="match status" value="1"/>
</dbReference>
<dbReference type="GO" id="GO:0048468">
    <property type="term" value="P:cell development"/>
    <property type="evidence" value="ECO:0007669"/>
    <property type="project" value="UniProtKB-ARBA"/>
</dbReference>
<dbReference type="PROSITE" id="PS50096">
    <property type="entry name" value="IQ"/>
    <property type="match status" value="1"/>
</dbReference>
<feature type="compositionally biased region" description="Polar residues" evidence="10">
    <location>
        <begin position="1"/>
        <end position="16"/>
    </location>
</feature>
<dbReference type="CDD" id="cd23767">
    <property type="entry name" value="IQCD"/>
    <property type="match status" value="1"/>
</dbReference>
<dbReference type="Proteomes" id="UP000008792">
    <property type="component" value="Unassembled WGS sequence"/>
</dbReference>
<evidence type="ECO:0000256" key="6">
    <source>
        <dbReference type="ARBA" id="ARBA00023159"/>
    </source>
</evidence>
<evidence type="ECO:0000256" key="1">
    <source>
        <dbReference type="ARBA" id="ARBA00004123"/>
    </source>
</evidence>
<dbReference type="FunFam" id="1.20.5.190:FF:000019">
    <property type="entry name" value="Calmodulin-binding transcription activator 1"/>
    <property type="match status" value="1"/>
</dbReference>
<dbReference type="GO" id="GO:0003712">
    <property type="term" value="F:transcription coregulator activity"/>
    <property type="evidence" value="ECO:0007669"/>
    <property type="project" value="TreeGrafter"/>
</dbReference>
<evidence type="ECO:0000256" key="4">
    <source>
        <dbReference type="ARBA" id="ARBA00023015"/>
    </source>
</evidence>
<dbReference type="OrthoDB" id="407555at2759"/>
<feature type="compositionally biased region" description="Polar residues" evidence="10">
    <location>
        <begin position="1000"/>
        <end position="1030"/>
    </location>
</feature>
<dbReference type="GO" id="GO:0048731">
    <property type="term" value="P:system development"/>
    <property type="evidence" value="ECO:0007669"/>
    <property type="project" value="UniProtKB-ARBA"/>
</dbReference>
<dbReference type="Pfam" id="PF12796">
    <property type="entry name" value="Ank_2"/>
    <property type="match status" value="1"/>
</dbReference>
<evidence type="ECO:0000313" key="13">
    <source>
        <dbReference type="Proteomes" id="UP000008792"/>
    </source>
</evidence>
<dbReference type="SUPFAM" id="SSF81296">
    <property type="entry name" value="E set domains"/>
    <property type="match status" value="1"/>
</dbReference>
<evidence type="ECO:0000256" key="3">
    <source>
        <dbReference type="ARBA" id="ARBA00022737"/>
    </source>
</evidence>
<feature type="region of interest" description="Disordered" evidence="10">
    <location>
        <begin position="211"/>
        <end position="240"/>
    </location>
</feature>
<sequence>MCMSPEHQSSGSSNQLTATSSAGNTPSTSSSSSLQSIIDGNQQQQITTTTATTTPTTAAAAATCDNLMSANAHAELELGSSSEQHQQQQGGNNNYSSNNQATDAHILNGCANYNASSDNSSQISASDESSNPNNNNNNHNNHNNHSSNSRSRSSSHSNEDEPQQAESMSFFNETLDLSHEDIQRTLIANMPYSSNSNNVTATATVTATAATAGGSTSNSNNHETQQQQQQEAHSSREDEDTADVFAHLDAFDMLVEFPELDLDDKQALNNTALEQVHSQAGGVSSYPGIATPTQATQRKLLNICDFSPEWSYTEGGVKVLVAGPWTSDGGCYTVLFDAQPVPTVLVQEGVLRCYCPAHEAGLVTLQVACGGYLVSNAAMFEYKLSLLADAPFDASSSNDCLYKFTLLNRLSTIDEKLQLKLENELTIDQTSLFLEPNFEEKLVLYCHRLTKHAWSAPSTAANWSVGLRGMTLLHLAAALGYAKLVGAMLNWRAENPHIILETELDALSQDVHGFTPLAWACVRGHLECTLLLYKWNHNALKIKTQAHHTPLDLASLKGHKQLIQQICRLEKERCRKPQLRGGLANLSMNLAVEATTEESSYSVYELELQRRHDGVFLRPVALHSNQSPPNNSSRYSKRSSIDSGINMDMRSKPGKPLARLHGNFEPHDNYALGADSPLDSLSGNNCSGLLSPLRKMDFALCEVSTGESSPINEKSIDCDENSTSVTDTTLNNGLNDAVVGDSDAKVLTLAEHIIAAMPERIKNEADEMMVLGSPLTEPLTSESSALTDSFMDPLLDSLPNTHFDSDFSFDFQDHSYRYHDVSTPCSSLSPASSGPLQSPASYSILGTDPSVSSPSPPPSTKQLTEFLHASSISQYPFEADFSKLTLTDTEQRELYEAAKCIQKAYRSYKGRQKLEEQNKERTAAIVIQNYYRRYKQYAYYRQMTNAALVIQHGYRSYRRNKRFKKSQLGGTGSEHGSVSSNSQCLSSFYDHYKQDQQQQHELGSQPSTPKETSPSGPLKRTYSQSTQNQAARKIQQFMRQSRINIWDGNLTTLTTERASRKREAGAPTQGGIPSKLAVSRAAGNVSMP</sequence>
<evidence type="ECO:0000313" key="12">
    <source>
        <dbReference type="EMBL" id="KRF77629.1"/>
    </source>
</evidence>
<name>A0A0Q9VY51_DROVI</name>
<feature type="region of interest" description="Disordered" evidence="10">
    <location>
        <begin position="1056"/>
        <end position="1088"/>
    </location>
</feature>
<dbReference type="InterPro" id="IPR036770">
    <property type="entry name" value="Ankyrin_rpt-contain_sf"/>
</dbReference>
<feature type="compositionally biased region" description="Low complexity" evidence="10">
    <location>
        <begin position="211"/>
        <end position="230"/>
    </location>
</feature>